<reference evidence="1 2" key="1">
    <citation type="submission" date="2019-09" db="EMBL/GenBank/DDBJ databases">
        <authorList>
            <person name="Chen X.-Y."/>
        </authorList>
    </citation>
    <scope>NUCLEOTIDE SEQUENCE [LARGE SCALE GENOMIC DNA]</scope>
    <source>
        <strain evidence="1 2">NY5</strain>
    </source>
</reference>
<accession>A0A5B0X1J3</accession>
<gene>
    <name evidence="1" type="ORF">F0M18_07550</name>
</gene>
<comment type="caution">
    <text evidence="1">The sequence shown here is derived from an EMBL/GenBank/DDBJ whole genome shotgun (WGS) entry which is preliminary data.</text>
</comment>
<dbReference type="EMBL" id="VTUX01000003">
    <property type="protein sequence ID" value="KAA1192518.1"/>
    <property type="molecule type" value="Genomic_DNA"/>
</dbReference>
<dbReference type="Proteomes" id="UP000323708">
    <property type="component" value="Unassembled WGS sequence"/>
</dbReference>
<name>A0A5B0X1J3_9GAMM</name>
<sequence length="174" mass="19073">MNSLHRVYTYTLASTKPDRQVPGIYTSRIQLRMLCAIGTAVCLLLPFESSAQPTDAVRLSSAQIQQAFANVCDRARVQDTAGTTAVNPWFADGRMSSQWNNGKYAGEIRGRWHTQDDLRCVTITAGMPELENTTRCGPIYRLGAEYFSVSADGSVHGIHQLSSMQQAALTPCGK</sequence>
<protein>
    <submittedName>
        <fullName evidence="1">Uncharacterized protein</fullName>
    </submittedName>
</protein>
<evidence type="ECO:0000313" key="2">
    <source>
        <dbReference type="Proteomes" id="UP000323708"/>
    </source>
</evidence>
<dbReference type="AlphaFoldDB" id="A0A5B0X1J3"/>
<organism evidence="1 2">
    <name type="scientific">Pseudohalioglobus sediminis</name>
    <dbReference type="NCBI Taxonomy" id="2606449"/>
    <lineage>
        <taxon>Bacteria</taxon>
        <taxon>Pseudomonadati</taxon>
        <taxon>Pseudomonadota</taxon>
        <taxon>Gammaproteobacteria</taxon>
        <taxon>Cellvibrionales</taxon>
        <taxon>Halieaceae</taxon>
        <taxon>Pseudohalioglobus</taxon>
    </lineage>
</organism>
<proteinExistence type="predicted"/>
<keyword evidence="2" id="KW-1185">Reference proteome</keyword>
<dbReference type="RefSeq" id="WP_149610811.1">
    <property type="nucleotide sequence ID" value="NZ_VTUX01000003.1"/>
</dbReference>
<evidence type="ECO:0000313" key="1">
    <source>
        <dbReference type="EMBL" id="KAA1192518.1"/>
    </source>
</evidence>